<comment type="caution">
    <text evidence="1">The sequence shown here is derived from an EMBL/GenBank/DDBJ whole genome shotgun (WGS) entry which is preliminary data.</text>
</comment>
<sequence length="198" mass="21384">MTLEGSNQPKRLEEIRRQIEEASREEIESVPTTDALIRERIRELNKTLEKLPNNNERLPLLEARRLALIGALEFHRDNLQYATSPSPLEIEAAESNRLLRASGVQGLDTYGLNAEEESRPVSPAPSDASSESTVPTAQQAPFTPPSEPEAPATPTDSAAAAIAQADITGPTPTATSTGRTSTRTRLDNPTATTSTNKS</sequence>
<evidence type="ECO:0000313" key="1">
    <source>
        <dbReference type="EMBL" id="KAJ8667197.1"/>
    </source>
</evidence>
<proteinExistence type="predicted"/>
<dbReference type="Proteomes" id="UP001239111">
    <property type="component" value="Chromosome 4"/>
</dbReference>
<evidence type="ECO:0000313" key="2">
    <source>
        <dbReference type="Proteomes" id="UP001239111"/>
    </source>
</evidence>
<dbReference type="EMBL" id="CM056744">
    <property type="protein sequence ID" value="KAJ8667197.1"/>
    <property type="molecule type" value="Genomic_DNA"/>
</dbReference>
<protein>
    <submittedName>
        <fullName evidence="1">Uncharacterized protein</fullName>
    </submittedName>
</protein>
<gene>
    <name evidence="1" type="ORF">QAD02_008859</name>
</gene>
<name>A0ACC2NA29_9HYME</name>
<keyword evidence="2" id="KW-1185">Reference proteome</keyword>
<organism evidence="1 2">
    <name type="scientific">Eretmocerus hayati</name>
    <dbReference type="NCBI Taxonomy" id="131215"/>
    <lineage>
        <taxon>Eukaryota</taxon>
        <taxon>Metazoa</taxon>
        <taxon>Ecdysozoa</taxon>
        <taxon>Arthropoda</taxon>
        <taxon>Hexapoda</taxon>
        <taxon>Insecta</taxon>
        <taxon>Pterygota</taxon>
        <taxon>Neoptera</taxon>
        <taxon>Endopterygota</taxon>
        <taxon>Hymenoptera</taxon>
        <taxon>Apocrita</taxon>
        <taxon>Proctotrupomorpha</taxon>
        <taxon>Chalcidoidea</taxon>
        <taxon>Aphelinidae</taxon>
        <taxon>Aphelininae</taxon>
        <taxon>Eretmocerus</taxon>
    </lineage>
</organism>
<accession>A0ACC2NA29</accession>
<reference evidence="1" key="1">
    <citation type="submission" date="2023-04" db="EMBL/GenBank/DDBJ databases">
        <title>A chromosome-level genome assembly of the parasitoid wasp Eretmocerus hayati.</title>
        <authorList>
            <person name="Zhong Y."/>
            <person name="Liu S."/>
            <person name="Liu Y."/>
        </authorList>
    </citation>
    <scope>NUCLEOTIDE SEQUENCE</scope>
    <source>
        <strain evidence="1">ZJU_SS_LIU_2023</strain>
    </source>
</reference>